<dbReference type="Gene3D" id="3.10.180.10">
    <property type="entry name" value="2,3-Dihydroxybiphenyl 1,2-Dioxygenase, domain 1"/>
    <property type="match status" value="1"/>
</dbReference>
<evidence type="ECO:0000259" key="1">
    <source>
        <dbReference type="PROSITE" id="PS51819"/>
    </source>
</evidence>
<evidence type="ECO:0000313" key="3">
    <source>
        <dbReference type="Proteomes" id="UP001206483"/>
    </source>
</evidence>
<comment type="caution">
    <text evidence="2">The sequence shown here is derived from an EMBL/GenBank/DDBJ whole genome shotgun (WGS) entry which is preliminary data.</text>
</comment>
<reference evidence="2 3" key="1">
    <citation type="submission" date="2022-06" db="EMBL/GenBank/DDBJ databases">
        <title>Sequencing the genomes of 1000 actinobacteria strains.</title>
        <authorList>
            <person name="Klenk H.-P."/>
        </authorList>
    </citation>
    <scope>NUCLEOTIDE SEQUENCE [LARGE SCALE GENOMIC DNA]</scope>
    <source>
        <strain evidence="2 3">DSM 41656</strain>
    </source>
</reference>
<dbReference type="EMBL" id="JAMZDX010000003">
    <property type="protein sequence ID" value="MCP2309940.1"/>
    <property type="molecule type" value="Genomic_DNA"/>
</dbReference>
<protein>
    <submittedName>
        <fullName evidence="2">Enzyme related to lactoylglutathione lyase</fullName>
    </submittedName>
</protein>
<dbReference type="InterPro" id="IPR037523">
    <property type="entry name" value="VOC_core"/>
</dbReference>
<keyword evidence="3" id="KW-1185">Reference proteome</keyword>
<keyword evidence="2" id="KW-0456">Lyase</keyword>
<evidence type="ECO:0000313" key="2">
    <source>
        <dbReference type="EMBL" id="MCP2309940.1"/>
    </source>
</evidence>
<proteinExistence type="predicted"/>
<dbReference type="GO" id="GO:0016829">
    <property type="term" value="F:lyase activity"/>
    <property type="evidence" value="ECO:0007669"/>
    <property type="project" value="UniProtKB-KW"/>
</dbReference>
<dbReference type="InterPro" id="IPR029068">
    <property type="entry name" value="Glyas_Bleomycin-R_OHBP_Dase"/>
</dbReference>
<accession>A0ABT1IXQ6</accession>
<dbReference type="RefSeq" id="WP_253797647.1">
    <property type="nucleotide sequence ID" value="NZ_BAAAUB010000132.1"/>
</dbReference>
<dbReference type="Proteomes" id="UP001206483">
    <property type="component" value="Unassembled WGS sequence"/>
</dbReference>
<gene>
    <name evidence="2" type="ORF">FHR36_003073</name>
</gene>
<sequence length="115" mass="12411">MINGAHVIVYSRDAEADRAFLRDVLEWPHVDAGGGWLIFRLPPAEVAVHPADGPSHELYLMCSDLAATMEQLAARGVEFTAPVSEARWGRTTALRLPGGGEVGLYEPRHPTAHGG</sequence>
<feature type="domain" description="VOC" evidence="1">
    <location>
        <begin position="3"/>
        <end position="107"/>
    </location>
</feature>
<organism evidence="2 3">
    <name type="scientific">Kitasatospora paracochleata</name>
    <dbReference type="NCBI Taxonomy" id="58354"/>
    <lineage>
        <taxon>Bacteria</taxon>
        <taxon>Bacillati</taxon>
        <taxon>Actinomycetota</taxon>
        <taxon>Actinomycetes</taxon>
        <taxon>Kitasatosporales</taxon>
        <taxon>Streptomycetaceae</taxon>
        <taxon>Kitasatospora</taxon>
    </lineage>
</organism>
<dbReference type="PROSITE" id="PS51819">
    <property type="entry name" value="VOC"/>
    <property type="match status" value="1"/>
</dbReference>
<dbReference type="SUPFAM" id="SSF54593">
    <property type="entry name" value="Glyoxalase/Bleomycin resistance protein/Dihydroxybiphenyl dioxygenase"/>
    <property type="match status" value="1"/>
</dbReference>
<name>A0ABT1IXQ6_9ACTN</name>